<name>A0A060NJI8_9BURK</name>
<dbReference type="KEGG" id="cbaa:SRAA_1456"/>
<evidence type="ECO:0000313" key="2">
    <source>
        <dbReference type="Proteomes" id="UP000067461"/>
    </source>
</evidence>
<gene>
    <name evidence="1" type="ORF">SRAA_1456</name>
</gene>
<reference evidence="1 2" key="1">
    <citation type="journal article" date="2014" name="Nat. Commun.">
        <title>Physiological and genomic features of highly alkaliphilic hydrogen-utilizing Betaproteobacteria from a continental serpentinizing site.</title>
        <authorList>
            <person name="Suzuki S."/>
            <person name="Kuenen J.G."/>
            <person name="Schipper K."/>
            <person name="van der Velde S."/>
            <person name="Ishii S."/>
            <person name="Wu A."/>
            <person name="Sorokin D.Y."/>
            <person name="Tenney A."/>
            <person name="Meng X.Y."/>
            <person name="Morrill P.L."/>
            <person name="Kamagata Y."/>
            <person name="Muyzer G."/>
            <person name="Nealson K.H."/>
        </authorList>
    </citation>
    <scope>NUCLEOTIDE SEQUENCE [LARGE SCALE GENOMIC DNA]</scope>
    <source>
        <strain evidence="1 2">A1</strain>
    </source>
</reference>
<accession>A0A060NJI8</accession>
<dbReference type="HOGENOM" id="CLU_2823715_0_0_4"/>
<sequence>MPHLMLVGNLRFSLQAILAWEIANSVRGKAAAAAVEPVERPAPSAPAKRWYELVRERDKGRFACAP</sequence>
<dbReference type="STRING" id="1458425.SRAA_1456"/>
<protein>
    <submittedName>
        <fullName evidence="1">Uncharacterized protein</fullName>
    </submittedName>
</protein>
<organism evidence="1 2">
    <name type="scientific">Serpentinimonas raichei</name>
    <dbReference type="NCBI Taxonomy" id="1458425"/>
    <lineage>
        <taxon>Bacteria</taxon>
        <taxon>Pseudomonadati</taxon>
        <taxon>Pseudomonadota</taxon>
        <taxon>Betaproteobacteria</taxon>
        <taxon>Burkholderiales</taxon>
        <taxon>Comamonadaceae</taxon>
        <taxon>Serpentinimonas</taxon>
    </lineage>
</organism>
<evidence type="ECO:0000313" key="1">
    <source>
        <dbReference type="EMBL" id="BAO81310.1"/>
    </source>
</evidence>
<dbReference type="EMBL" id="AP014568">
    <property type="protein sequence ID" value="BAO81310.1"/>
    <property type="molecule type" value="Genomic_DNA"/>
</dbReference>
<dbReference type="RefSeq" id="WP_045531779.1">
    <property type="nucleotide sequence ID" value="NZ_AP014568.1"/>
</dbReference>
<dbReference type="AlphaFoldDB" id="A0A060NJI8"/>
<proteinExistence type="predicted"/>
<keyword evidence="2" id="KW-1185">Reference proteome</keyword>
<dbReference type="Proteomes" id="UP000067461">
    <property type="component" value="Chromosome"/>
</dbReference>